<evidence type="ECO:0000313" key="2">
    <source>
        <dbReference type="EMBL" id="CAA9334400.1"/>
    </source>
</evidence>
<dbReference type="SUPFAM" id="SSF51004">
    <property type="entry name" value="C-terminal (heme d1) domain of cytochrome cd1-nitrite reductase"/>
    <property type="match status" value="1"/>
</dbReference>
<accession>A0A6J4LI62</accession>
<organism evidence="2">
    <name type="scientific">uncultured Nocardioidaceae bacterium</name>
    <dbReference type="NCBI Taxonomy" id="253824"/>
    <lineage>
        <taxon>Bacteria</taxon>
        <taxon>Bacillati</taxon>
        <taxon>Actinomycetota</taxon>
        <taxon>Actinomycetes</taxon>
        <taxon>Propionibacteriales</taxon>
        <taxon>Nocardioidaceae</taxon>
        <taxon>environmental samples</taxon>
    </lineage>
</organism>
<gene>
    <name evidence="2" type="ORF">AVDCRST_MAG72-443</name>
</gene>
<sequence length="501" mass="53828">MAFRPVVTACAGAAAVALAVLPASPASAHGDLGDRPTADRALQVAQSGESKNMRFVDNLQYQGVDAGDDQAGSDIEFLKVGQREFALAGTLRNGLQIVNITDPRNPFIAAVYDCDISQGDVQVWRHDGRVLASYTADGTFGTAGAASKCARDLNLGSSASGTVLVDLTTPSSPQTVSFLPVPRGSHNMTIHPSGDYLYNSNSDLITSTEPSITIYDVREPENPQKVRDYRIPFLPTSLGSESHDVTFNTSGTRAYSAALSQTLVLDTSNPRRPEKISQIKDPAINVVHQSDPVTLTKPNGNKRNVLVITDERAGAAASAECPGGGLHLYDITGAKERDPQKMGTWFIPAIKPQDGTTCTSHVLRIYPQQKMLTIAWYGQGVRVLDISKLATYDGSATDVAIGNGVGMREVGHYVFPDSDTWSFKTNKINRDGSFFGYGNDLVRGFDVYRFNGADLSVPPLEPKSMTASTQQTVDKTLQGLAIIAPALLLAGLVHRRRRKTS</sequence>
<evidence type="ECO:0008006" key="3">
    <source>
        <dbReference type="Google" id="ProtNLM"/>
    </source>
</evidence>
<proteinExistence type="predicted"/>
<feature type="signal peptide" evidence="1">
    <location>
        <begin position="1"/>
        <end position="28"/>
    </location>
</feature>
<dbReference type="InterPro" id="IPR015943">
    <property type="entry name" value="WD40/YVTN_repeat-like_dom_sf"/>
</dbReference>
<dbReference type="EMBL" id="CADCUJ010000019">
    <property type="protein sequence ID" value="CAA9334400.1"/>
    <property type="molecule type" value="Genomic_DNA"/>
</dbReference>
<feature type="chain" id="PRO_5027008379" description="Secreted protein" evidence="1">
    <location>
        <begin position="29"/>
        <end position="501"/>
    </location>
</feature>
<keyword evidence="1" id="KW-0732">Signal</keyword>
<name>A0A6J4LI62_9ACTN</name>
<dbReference type="AlphaFoldDB" id="A0A6J4LI62"/>
<evidence type="ECO:0000256" key="1">
    <source>
        <dbReference type="SAM" id="SignalP"/>
    </source>
</evidence>
<dbReference type="InterPro" id="IPR011048">
    <property type="entry name" value="Haem_d1_sf"/>
</dbReference>
<protein>
    <recommendedName>
        <fullName evidence="3">Secreted protein</fullName>
    </recommendedName>
</protein>
<reference evidence="2" key="1">
    <citation type="submission" date="2020-02" db="EMBL/GenBank/DDBJ databases">
        <authorList>
            <person name="Meier V. D."/>
        </authorList>
    </citation>
    <scope>NUCLEOTIDE SEQUENCE</scope>
    <source>
        <strain evidence="2">AVDCRST_MAG72</strain>
    </source>
</reference>
<dbReference type="Gene3D" id="2.130.10.10">
    <property type="entry name" value="YVTN repeat-like/Quinoprotein amine dehydrogenase"/>
    <property type="match status" value="1"/>
</dbReference>